<dbReference type="Proteomes" id="UP000271010">
    <property type="component" value="Unassembled WGS sequence"/>
</dbReference>
<proteinExistence type="predicted"/>
<comment type="caution">
    <text evidence="1">The sequence shown here is derived from an EMBL/GenBank/DDBJ whole genome shotgun (WGS) entry which is preliminary data.</text>
</comment>
<dbReference type="RefSeq" id="WP_123133635.1">
    <property type="nucleotide sequence ID" value="NZ_RJJE01000017.1"/>
</dbReference>
<dbReference type="EMBL" id="RJJE01000017">
    <property type="protein sequence ID" value="RNI27166.1"/>
    <property type="molecule type" value="Genomic_DNA"/>
</dbReference>
<sequence length="263" mass="30931">MTKDNILQNIELAKKSFSKYIITTNINSTDFSISWPNYNPGIFKTMYAKEYEHLVNNRQYTFLLKNERGFIQFYYSFCQNTGNIKKIKMAYYPYPVKLRSIDESIDSFFNDSDDSNIQGFYFDIWNLLNYKHEKNINPYIKDLLKQSNEHGNYDSIEDLIASLIDIKYEFTNSSHIRIDYDPDVKTHNNCEIQVGAVNNIRLPMNKIIMPYTFVDFIIKNTIDSTSYKDISSSKAFISNFDYSKSTATMINNFDEKNIHLTLT</sequence>
<keyword evidence="2" id="KW-1185">Reference proteome</keyword>
<dbReference type="InterPro" id="IPR018742">
    <property type="entry name" value="DUF2290"/>
</dbReference>
<name>A0A3M9MNR2_9BACT</name>
<accession>A0A3M9MNR2</accession>
<protein>
    <submittedName>
        <fullName evidence="1">DUF2290 domain-containing protein</fullName>
    </submittedName>
</protein>
<evidence type="ECO:0000313" key="1">
    <source>
        <dbReference type="EMBL" id="RNI27166.1"/>
    </source>
</evidence>
<evidence type="ECO:0000313" key="2">
    <source>
        <dbReference type="Proteomes" id="UP000271010"/>
    </source>
</evidence>
<dbReference type="AlphaFoldDB" id="A0A3M9MNR2"/>
<dbReference type="OrthoDB" id="1491980at2"/>
<dbReference type="Pfam" id="PF10053">
    <property type="entry name" value="DUF2290"/>
    <property type="match status" value="1"/>
</dbReference>
<organism evidence="1 2">
    <name type="scientific">Rufibacter immobilis</name>
    <dbReference type="NCBI Taxonomy" id="1348778"/>
    <lineage>
        <taxon>Bacteria</taxon>
        <taxon>Pseudomonadati</taxon>
        <taxon>Bacteroidota</taxon>
        <taxon>Cytophagia</taxon>
        <taxon>Cytophagales</taxon>
        <taxon>Hymenobacteraceae</taxon>
        <taxon>Rufibacter</taxon>
    </lineage>
</organism>
<gene>
    <name evidence="1" type="ORF">EFA69_13440</name>
</gene>
<reference evidence="1 2" key="1">
    <citation type="submission" date="2018-11" db="EMBL/GenBank/DDBJ databases">
        <title>Rufibacter latericius sp. nov., isolated from water in Baiyang Lake.</title>
        <authorList>
            <person name="Yang Y."/>
        </authorList>
    </citation>
    <scope>NUCLEOTIDE SEQUENCE [LARGE SCALE GENOMIC DNA]</scope>
    <source>
        <strain evidence="1 2">MCC P1</strain>
    </source>
</reference>